<dbReference type="EMBL" id="CAJNOE010001260">
    <property type="protein sequence ID" value="CAF1406324.1"/>
    <property type="molecule type" value="Genomic_DNA"/>
</dbReference>
<sequence>MLVTDVTIPKKQRQQNRLSFEEMGNVLLDAMQGTLVCIDNHHIIVDVSKTVKHYFGFEQSELIGLSILLLIEDSERESFIKFLNSSPQPNDICCVRMMMNSINEYRQVKIQRKKKLNQDNVDVHSTTQRYSCSIETILIIMLEDSSYIDITLYDIHKQEFYTKMNLIGEIIFEDHRGALITGYLPHEIFSRSIFNFVYHEDRLVKLHALWKCVTTGSSKLQWRLNARDGSLVFLQTEYKLISDNKNHDIIVARNEVLSPVQISQFDELQTAWKHQCAADIKGNSSSFRIISSSDNDSSSMSNGECRICVPSLNMCFTTNKLQPLNLQGNIFDVSKFARPLTIQDYVHILIDNDKHMDSELANIVNNIQSLTARYRRLNDVDKSQRDTTDITTEEKFQSESSSPLTDTSLRRKHDSDSIVRGILSNSMKYDHENASGDSSTTIARLLNGNGNTIQNGNTRSSTSSTTISRTQTNQSKSDSTSTNPENPHLQHVEFLKKYKAAKAKLESQLESFRNQDTVNGNQPNDLARRNTILNKLSQLETIKSKHLARRHDGKRQTTATAVAVNNVEQKDFLTSLFSSPNSSGLLPMDNISRSNSSPLSSTNDQLSSYTSNYQHQRNSSQQFDPGQSPSYPDVKNSLLDELLTPSSPYIPVNNNPSASLHSYMNGSYQRAPNDSPSASSITNHHQHHHNTTYRY</sequence>
<feature type="compositionally biased region" description="Polar residues" evidence="1">
    <location>
        <begin position="398"/>
        <end position="407"/>
    </location>
</feature>
<dbReference type="EMBL" id="CAJOBB010000325">
    <property type="protein sequence ID" value="CAF3651369.1"/>
    <property type="molecule type" value="Genomic_DNA"/>
</dbReference>
<evidence type="ECO:0000256" key="1">
    <source>
        <dbReference type="SAM" id="MobiDB-lite"/>
    </source>
</evidence>
<feature type="compositionally biased region" description="Polar residues" evidence="1">
    <location>
        <begin position="661"/>
        <end position="681"/>
    </location>
</feature>
<dbReference type="InterPro" id="IPR050933">
    <property type="entry name" value="Circadian_TF"/>
</dbReference>
<dbReference type="CDD" id="cd00130">
    <property type="entry name" value="PAS"/>
    <property type="match status" value="1"/>
</dbReference>
<feature type="compositionally biased region" description="Low complexity" evidence="1">
    <location>
        <begin position="592"/>
        <end position="601"/>
    </location>
</feature>
<feature type="compositionally biased region" description="Basic residues" evidence="1">
    <location>
        <begin position="684"/>
        <end position="695"/>
    </location>
</feature>
<feature type="compositionally biased region" description="Low complexity" evidence="1">
    <location>
        <begin position="447"/>
        <end position="475"/>
    </location>
</feature>
<dbReference type="PANTHER" id="PTHR23042">
    <property type="entry name" value="CIRCADIAN PROTEIN CLOCK/ARNT/BMAL/PAS"/>
    <property type="match status" value="1"/>
</dbReference>
<feature type="region of interest" description="Disordered" evidence="1">
    <location>
        <begin position="429"/>
        <end position="488"/>
    </location>
</feature>
<feature type="domain" description="PAS" evidence="2">
    <location>
        <begin position="20"/>
        <end position="90"/>
    </location>
</feature>
<reference evidence="4" key="1">
    <citation type="submission" date="2021-02" db="EMBL/GenBank/DDBJ databases">
        <authorList>
            <person name="Nowell W R."/>
        </authorList>
    </citation>
    <scope>NUCLEOTIDE SEQUENCE</scope>
</reference>
<dbReference type="PROSITE" id="PS50112">
    <property type="entry name" value="PAS"/>
    <property type="match status" value="1"/>
</dbReference>
<feature type="region of interest" description="Disordered" evidence="1">
    <location>
        <begin position="583"/>
        <end position="635"/>
    </location>
</feature>
<proteinExistence type="predicted"/>
<dbReference type="InterPro" id="IPR035965">
    <property type="entry name" value="PAS-like_dom_sf"/>
</dbReference>
<accession>A0A818R3Q0</accession>
<feature type="region of interest" description="Disordered" evidence="1">
    <location>
        <begin position="384"/>
        <end position="413"/>
    </location>
</feature>
<dbReference type="Pfam" id="PF14598">
    <property type="entry name" value="PAS_11"/>
    <property type="match status" value="1"/>
</dbReference>
<feature type="compositionally biased region" description="Polar residues" evidence="1">
    <location>
        <begin position="476"/>
        <end position="485"/>
    </location>
</feature>
<evidence type="ECO:0000313" key="4">
    <source>
        <dbReference type="EMBL" id="CAF3651369.1"/>
    </source>
</evidence>
<evidence type="ECO:0000259" key="2">
    <source>
        <dbReference type="PROSITE" id="PS50112"/>
    </source>
</evidence>
<feature type="compositionally biased region" description="Polar residues" evidence="1">
    <location>
        <begin position="602"/>
        <end position="630"/>
    </location>
</feature>
<gene>
    <name evidence="3" type="ORF">IZO911_LOCUS39806</name>
    <name evidence="4" type="ORF">KXQ929_LOCUS7767</name>
</gene>
<evidence type="ECO:0000313" key="5">
    <source>
        <dbReference type="Proteomes" id="UP000663868"/>
    </source>
</evidence>
<dbReference type="SMART" id="SM00091">
    <property type="entry name" value="PAS"/>
    <property type="match status" value="1"/>
</dbReference>
<protein>
    <recommendedName>
        <fullName evidence="2">PAS domain-containing protein</fullName>
    </recommendedName>
</protein>
<dbReference type="Proteomes" id="UP000663868">
    <property type="component" value="Unassembled WGS sequence"/>
</dbReference>
<dbReference type="Proteomes" id="UP000663860">
    <property type="component" value="Unassembled WGS sequence"/>
</dbReference>
<name>A0A818R3Q0_9BILA</name>
<evidence type="ECO:0000313" key="3">
    <source>
        <dbReference type="EMBL" id="CAF1406324.1"/>
    </source>
</evidence>
<comment type="caution">
    <text evidence="4">The sequence shown here is derived from an EMBL/GenBank/DDBJ whole genome shotgun (WGS) entry which is preliminary data.</text>
</comment>
<organism evidence="4 5">
    <name type="scientific">Adineta steineri</name>
    <dbReference type="NCBI Taxonomy" id="433720"/>
    <lineage>
        <taxon>Eukaryota</taxon>
        <taxon>Metazoa</taxon>
        <taxon>Spiralia</taxon>
        <taxon>Gnathifera</taxon>
        <taxon>Rotifera</taxon>
        <taxon>Eurotatoria</taxon>
        <taxon>Bdelloidea</taxon>
        <taxon>Adinetida</taxon>
        <taxon>Adinetidae</taxon>
        <taxon>Adineta</taxon>
    </lineage>
</organism>
<dbReference type="Gene3D" id="3.30.450.20">
    <property type="entry name" value="PAS domain"/>
    <property type="match status" value="2"/>
</dbReference>
<feature type="compositionally biased region" description="Basic and acidic residues" evidence="1">
    <location>
        <begin position="384"/>
        <end position="397"/>
    </location>
</feature>
<dbReference type="Pfam" id="PF13426">
    <property type="entry name" value="PAS_9"/>
    <property type="match status" value="1"/>
</dbReference>
<feature type="region of interest" description="Disordered" evidence="1">
    <location>
        <begin position="661"/>
        <end position="695"/>
    </location>
</feature>
<dbReference type="InterPro" id="IPR000014">
    <property type="entry name" value="PAS"/>
</dbReference>
<dbReference type="AlphaFoldDB" id="A0A818R3Q0"/>
<dbReference type="SUPFAM" id="SSF55785">
    <property type="entry name" value="PYP-like sensor domain (PAS domain)"/>
    <property type="match status" value="2"/>
</dbReference>